<name>A0A830GE37_9EURY</name>
<feature type="transmembrane region" description="Helical" evidence="7">
    <location>
        <begin position="293"/>
        <end position="310"/>
    </location>
</feature>
<feature type="transmembrane region" description="Helical" evidence="7">
    <location>
        <begin position="95"/>
        <end position="112"/>
    </location>
</feature>
<protein>
    <submittedName>
        <fullName evidence="9">Tetracycline resistance MFS efflux pump</fullName>
    </submittedName>
</protein>
<gene>
    <name evidence="9" type="ORF">GCM10009021_25200</name>
</gene>
<dbReference type="EMBL" id="BMOQ01000007">
    <property type="protein sequence ID" value="GGN22612.1"/>
    <property type="molecule type" value="Genomic_DNA"/>
</dbReference>
<evidence type="ECO:0000256" key="5">
    <source>
        <dbReference type="ARBA" id="ARBA00023136"/>
    </source>
</evidence>
<evidence type="ECO:0000259" key="8">
    <source>
        <dbReference type="PROSITE" id="PS50850"/>
    </source>
</evidence>
<dbReference type="PANTHER" id="PTHR23504">
    <property type="entry name" value="MAJOR FACILITATOR SUPERFAMILY DOMAIN-CONTAINING PROTEIN 10"/>
    <property type="match status" value="1"/>
</dbReference>
<feature type="transmembrane region" description="Helical" evidence="7">
    <location>
        <begin position="360"/>
        <end position="382"/>
    </location>
</feature>
<dbReference type="InterPro" id="IPR001958">
    <property type="entry name" value="Tet-R_TetA/multi-R_MdtG-like"/>
</dbReference>
<dbReference type="InterPro" id="IPR011701">
    <property type="entry name" value="MFS"/>
</dbReference>
<feature type="transmembrane region" description="Helical" evidence="7">
    <location>
        <begin position="29"/>
        <end position="51"/>
    </location>
</feature>
<feature type="transmembrane region" description="Helical" evidence="7">
    <location>
        <begin position="63"/>
        <end position="83"/>
    </location>
</feature>
<evidence type="ECO:0000256" key="2">
    <source>
        <dbReference type="ARBA" id="ARBA00022448"/>
    </source>
</evidence>
<evidence type="ECO:0000256" key="1">
    <source>
        <dbReference type="ARBA" id="ARBA00004141"/>
    </source>
</evidence>
<feature type="domain" description="Major facilitator superfamily (MFS) profile" evidence="8">
    <location>
        <begin position="29"/>
        <end position="454"/>
    </location>
</feature>
<dbReference type="InterPro" id="IPR036259">
    <property type="entry name" value="MFS_trans_sf"/>
</dbReference>
<keyword evidence="3 7" id="KW-0812">Transmembrane</keyword>
<comment type="caution">
    <text evidence="9">The sequence shown here is derived from an EMBL/GenBank/DDBJ whole genome shotgun (WGS) entry which is preliminary data.</text>
</comment>
<comment type="subcellular location">
    <subcellularLocation>
        <location evidence="1">Membrane</location>
        <topology evidence="1">Multi-pass membrane protein</topology>
    </subcellularLocation>
</comment>
<sequence length="464" mass="46736">MSDPEATSADAGGESDGDAPTGLDRPRRALATVIAIVFIDLLGFGIIIPILPYYVRSFGVSDVYIGLLAASYSLLQFVFAPLLGRLSDEHGRRPVLMLSVAGSAVAWTVFGLGAEFEALFGVAGGVGALFVARMIAGAMGGNVATAQAYIADVTTREERAGALGLIGAAFGLGFVFGPALGGLLASDPVVAAARAAFPAFVPATRFSLPSFAAAGLSALACVAAYAFLPEPARHRGSARRTGVVSGFLGAARSAALRPYVATFLLVSVAFSGMQVVFVPFAADTFDYGEAETALLLTYIGVLGVVNQAVVVGRLSRRYRDDALAVVGALALVGSLAAVPFTPVIGEAVVPPSLLAGAPPWFTPALVALLVVLAVLSFGNGLLNVALSTLVSAAAPPDEQGAAFGITQSAGSLGRTVGPPAMTALYVVSPWPPFVLGAVLAVGVVAVLVGTVYGNAGDASAGPQG</sequence>
<dbReference type="PANTHER" id="PTHR23504:SF15">
    <property type="entry name" value="MAJOR FACILITATOR SUPERFAMILY (MFS) PROFILE DOMAIN-CONTAINING PROTEIN"/>
    <property type="match status" value="1"/>
</dbReference>
<evidence type="ECO:0000256" key="7">
    <source>
        <dbReference type="SAM" id="Phobius"/>
    </source>
</evidence>
<keyword evidence="10" id="KW-1185">Reference proteome</keyword>
<feature type="transmembrane region" description="Helical" evidence="7">
    <location>
        <begin position="160"/>
        <end position="186"/>
    </location>
</feature>
<dbReference type="SUPFAM" id="SSF103473">
    <property type="entry name" value="MFS general substrate transporter"/>
    <property type="match status" value="1"/>
</dbReference>
<dbReference type="GO" id="GO:0022857">
    <property type="term" value="F:transmembrane transporter activity"/>
    <property type="evidence" value="ECO:0007669"/>
    <property type="project" value="InterPro"/>
</dbReference>
<keyword evidence="2" id="KW-0813">Transport</keyword>
<dbReference type="AlphaFoldDB" id="A0A830GE37"/>
<dbReference type="PROSITE" id="PS50850">
    <property type="entry name" value="MFS"/>
    <property type="match status" value="1"/>
</dbReference>
<evidence type="ECO:0000256" key="6">
    <source>
        <dbReference type="SAM" id="MobiDB-lite"/>
    </source>
</evidence>
<accession>A0A830GE37</accession>
<feature type="transmembrane region" description="Helical" evidence="7">
    <location>
        <begin position="322"/>
        <end position="340"/>
    </location>
</feature>
<reference evidence="9 10" key="1">
    <citation type="journal article" date="2019" name="Int. J. Syst. Evol. Microbiol.">
        <title>The Global Catalogue of Microorganisms (GCM) 10K type strain sequencing project: providing services to taxonomists for standard genome sequencing and annotation.</title>
        <authorList>
            <consortium name="The Broad Institute Genomics Platform"/>
            <consortium name="The Broad Institute Genome Sequencing Center for Infectious Disease"/>
            <person name="Wu L."/>
            <person name="Ma J."/>
        </authorList>
    </citation>
    <scope>NUCLEOTIDE SEQUENCE [LARGE SCALE GENOMIC DNA]</scope>
    <source>
        <strain evidence="9 10">JCM 16331</strain>
    </source>
</reference>
<feature type="transmembrane region" description="Helical" evidence="7">
    <location>
        <begin position="433"/>
        <end position="452"/>
    </location>
</feature>
<dbReference type="Proteomes" id="UP000608850">
    <property type="component" value="Unassembled WGS sequence"/>
</dbReference>
<evidence type="ECO:0000313" key="10">
    <source>
        <dbReference type="Proteomes" id="UP000608850"/>
    </source>
</evidence>
<keyword evidence="5 7" id="KW-0472">Membrane</keyword>
<dbReference type="Pfam" id="PF07690">
    <property type="entry name" value="MFS_1"/>
    <property type="match status" value="2"/>
</dbReference>
<organism evidence="9 10">
    <name type="scientific">Halarchaeum nitratireducens</name>
    <dbReference type="NCBI Taxonomy" id="489913"/>
    <lineage>
        <taxon>Archaea</taxon>
        <taxon>Methanobacteriati</taxon>
        <taxon>Methanobacteriota</taxon>
        <taxon>Stenosarchaea group</taxon>
        <taxon>Halobacteria</taxon>
        <taxon>Halobacteriales</taxon>
        <taxon>Halobacteriaceae</taxon>
    </lineage>
</organism>
<keyword evidence="4 7" id="KW-1133">Transmembrane helix</keyword>
<feature type="region of interest" description="Disordered" evidence="6">
    <location>
        <begin position="1"/>
        <end position="23"/>
    </location>
</feature>
<dbReference type="PRINTS" id="PR01035">
    <property type="entry name" value="TCRTETA"/>
</dbReference>
<dbReference type="CDD" id="cd17330">
    <property type="entry name" value="MFS_SLC46_TetA_like"/>
    <property type="match status" value="1"/>
</dbReference>
<dbReference type="GO" id="GO:0016020">
    <property type="term" value="C:membrane"/>
    <property type="evidence" value="ECO:0007669"/>
    <property type="project" value="UniProtKB-SubCell"/>
</dbReference>
<evidence type="ECO:0000256" key="3">
    <source>
        <dbReference type="ARBA" id="ARBA00022692"/>
    </source>
</evidence>
<dbReference type="Gene3D" id="1.20.1250.20">
    <property type="entry name" value="MFS general substrate transporter like domains"/>
    <property type="match status" value="1"/>
</dbReference>
<proteinExistence type="predicted"/>
<dbReference type="RefSeq" id="WP_188879394.1">
    <property type="nucleotide sequence ID" value="NZ_BMOQ01000007.1"/>
</dbReference>
<dbReference type="OrthoDB" id="341449at2157"/>
<feature type="transmembrane region" description="Helical" evidence="7">
    <location>
        <begin position="259"/>
        <end position="281"/>
    </location>
</feature>
<evidence type="ECO:0000256" key="4">
    <source>
        <dbReference type="ARBA" id="ARBA00022989"/>
    </source>
</evidence>
<dbReference type="InterPro" id="IPR020846">
    <property type="entry name" value="MFS_dom"/>
</dbReference>
<evidence type="ECO:0000313" key="9">
    <source>
        <dbReference type="EMBL" id="GGN22612.1"/>
    </source>
</evidence>
<feature type="transmembrane region" description="Helical" evidence="7">
    <location>
        <begin position="206"/>
        <end position="228"/>
    </location>
</feature>